<feature type="domain" description="ACP-type MB" evidence="6">
    <location>
        <begin position="153"/>
        <end position="187"/>
    </location>
</feature>
<dbReference type="PANTHER" id="PTHR43080">
    <property type="entry name" value="CBS DOMAIN-CONTAINING PROTEIN CBSX3, MITOCHONDRIAL"/>
    <property type="match status" value="1"/>
</dbReference>
<name>A0A0H1QZ90_9EURY</name>
<dbReference type="PANTHER" id="PTHR43080:SF2">
    <property type="entry name" value="CBS DOMAIN-CONTAINING PROTEIN"/>
    <property type="match status" value="1"/>
</dbReference>
<feature type="binding site" evidence="4">
    <location>
        <position position="161"/>
    </location>
    <ligand>
        <name>Zn(2+)</name>
        <dbReference type="ChEBI" id="CHEBI:29105"/>
    </ligand>
</feature>
<dbReference type="EMBL" id="JXOJ01000002">
    <property type="protein sequence ID" value="KLK88114.1"/>
    <property type="molecule type" value="Genomic_DNA"/>
</dbReference>
<dbReference type="InterPro" id="IPR000644">
    <property type="entry name" value="CBS_dom"/>
</dbReference>
<feature type="binding site" evidence="4">
    <location>
        <position position="158"/>
    </location>
    <ligand>
        <name>Fe cation</name>
        <dbReference type="ChEBI" id="CHEBI:24875"/>
    </ligand>
</feature>
<evidence type="ECO:0000259" key="6">
    <source>
        <dbReference type="PROSITE" id="PS51901"/>
    </source>
</evidence>
<evidence type="ECO:0000256" key="3">
    <source>
        <dbReference type="PROSITE-ProRule" id="PRU00703"/>
    </source>
</evidence>
<feature type="binding site" evidence="4">
    <location>
        <position position="180"/>
    </location>
    <ligand>
        <name>Zn(2+)</name>
        <dbReference type="ChEBI" id="CHEBI:29105"/>
    </ligand>
</feature>
<dbReference type="GO" id="GO:0009086">
    <property type="term" value="P:methionine biosynthetic process"/>
    <property type="evidence" value="ECO:0007669"/>
    <property type="project" value="UniProtKB-KW"/>
</dbReference>
<dbReference type="SUPFAM" id="SSF54631">
    <property type="entry name" value="CBS-domain pair"/>
    <property type="match status" value="1"/>
</dbReference>
<dbReference type="PATRIC" id="fig|1550566.3.peg.723"/>
<dbReference type="AlphaFoldDB" id="A0A0H1QZ90"/>
<dbReference type="Gene3D" id="3.10.580.10">
    <property type="entry name" value="CBS-domain"/>
    <property type="match status" value="1"/>
</dbReference>
<gene>
    <name evidence="7" type="ORF">SZ63_03350</name>
</gene>
<feature type="binding site" evidence="4">
    <location>
        <position position="177"/>
    </location>
    <ligand>
        <name>Fe cation</name>
        <dbReference type="ChEBI" id="CHEBI:24875"/>
    </ligand>
</feature>
<evidence type="ECO:0000256" key="2">
    <source>
        <dbReference type="ARBA" id="ARBA00023167"/>
    </source>
</evidence>
<keyword evidence="2" id="KW-0486">Methionine biosynthesis</keyword>
<dbReference type="Pfam" id="PF00571">
    <property type="entry name" value="CBS"/>
    <property type="match status" value="2"/>
</dbReference>
<keyword evidence="8" id="KW-1185">Reference proteome</keyword>
<dbReference type="PROSITE" id="PS51371">
    <property type="entry name" value="CBS"/>
    <property type="match status" value="1"/>
</dbReference>
<evidence type="ECO:0000259" key="5">
    <source>
        <dbReference type="PROSITE" id="PS51371"/>
    </source>
</evidence>
<accession>A0A0H1QZ90</accession>
<keyword evidence="2" id="KW-0028">Amino-acid biosynthesis</keyword>
<dbReference type="OrthoDB" id="43333at2157"/>
<dbReference type="InterPro" id="IPR051257">
    <property type="entry name" value="Diverse_CBS-Domain"/>
</dbReference>
<evidence type="ECO:0000313" key="7">
    <source>
        <dbReference type="EMBL" id="KLK88114.1"/>
    </source>
</evidence>
<reference evidence="7 8" key="1">
    <citation type="journal article" date="2015" name="Int. J. Syst. Evol. Microbiol.">
        <title>Methanoculleus sediminis sp. nov., a methanogen from sediments near a submarine mud volcano.</title>
        <authorList>
            <person name="Chen S.C."/>
            <person name="Chen M.F."/>
            <person name="Lai M.C."/>
            <person name="Weng C.Y."/>
            <person name="Wu S.Y."/>
            <person name="Lin S."/>
            <person name="Yang T.F."/>
            <person name="Chen P.C."/>
        </authorList>
    </citation>
    <scope>NUCLEOTIDE SEQUENCE [LARGE SCALE GENOMIC DNA]</scope>
    <source>
        <strain evidence="7 8">S3Fa</strain>
    </source>
</reference>
<feature type="binding site" evidence="4">
    <location>
        <position position="180"/>
    </location>
    <ligand>
        <name>Fe cation</name>
        <dbReference type="ChEBI" id="CHEBI:24875"/>
    </ligand>
</feature>
<dbReference type="RefSeq" id="WP_048181194.1">
    <property type="nucleotide sequence ID" value="NZ_JXOJ01000002.1"/>
</dbReference>
<dbReference type="STRING" id="1550566.SZ63_03350"/>
<dbReference type="SMART" id="SM00116">
    <property type="entry name" value="CBS"/>
    <property type="match status" value="2"/>
</dbReference>
<evidence type="ECO:0000256" key="4">
    <source>
        <dbReference type="PROSITE-ProRule" id="PRU01249"/>
    </source>
</evidence>
<proteinExistence type="predicted"/>
<comment type="caution">
    <text evidence="7">The sequence shown here is derived from an EMBL/GenBank/DDBJ whole genome shotgun (WGS) entry which is preliminary data.</text>
</comment>
<dbReference type="PROSITE" id="PS51901">
    <property type="entry name" value="ACP_MB"/>
    <property type="match status" value="1"/>
</dbReference>
<keyword evidence="1 3" id="KW-0129">CBS domain</keyword>
<keyword evidence="4" id="KW-0862">Zinc</keyword>
<keyword evidence="4" id="KW-0408">Iron</keyword>
<feature type="binding site" evidence="4">
    <location>
        <position position="161"/>
    </location>
    <ligand>
        <name>Fe cation</name>
        <dbReference type="ChEBI" id="CHEBI:24875"/>
    </ligand>
</feature>
<dbReference type="InterPro" id="IPR044065">
    <property type="entry name" value="ACP_MB"/>
</dbReference>
<dbReference type="Proteomes" id="UP000035301">
    <property type="component" value="Unassembled WGS sequence"/>
</dbReference>
<keyword evidence="4" id="KW-0479">Metal-binding</keyword>
<protein>
    <submittedName>
        <fullName evidence="7">Signal transduction protein</fullName>
    </submittedName>
</protein>
<organism evidence="7 8">
    <name type="scientific">Methanoculleus sediminis</name>
    <dbReference type="NCBI Taxonomy" id="1550566"/>
    <lineage>
        <taxon>Archaea</taxon>
        <taxon>Methanobacteriati</taxon>
        <taxon>Methanobacteriota</taxon>
        <taxon>Stenosarchaea group</taxon>
        <taxon>Methanomicrobia</taxon>
        <taxon>Methanomicrobiales</taxon>
        <taxon>Methanomicrobiaceae</taxon>
        <taxon>Methanoculleus</taxon>
    </lineage>
</organism>
<dbReference type="GO" id="GO:0046872">
    <property type="term" value="F:metal ion binding"/>
    <property type="evidence" value="ECO:0007669"/>
    <property type="project" value="UniProtKB-KW"/>
</dbReference>
<feature type="domain" description="CBS" evidence="5">
    <location>
        <begin position="85"/>
        <end position="140"/>
    </location>
</feature>
<dbReference type="InterPro" id="IPR046342">
    <property type="entry name" value="CBS_dom_sf"/>
</dbReference>
<evidence type="ECO:0000256" key="1">
    <source>
        <dbReference type="ARBA" id="ARBA00023122"/>
    </source>
</evidence>
<feature type="binding site" evidence="4">
    <location>
        <position position="177"/>
    </location>
    <ligand>
        <name>Zn(2+)</name>
        <dbReference type="ChEBI" id="CHEBI:29105"/>
    </ligand>
</feature>
<sequence length="187" mass="20645">MMNNSDAIRFETRIPVREVMQSHPTTIDVGETVARAAQIMCRDEVGSCIVLQNNLPTGIVTEEDINCKVVAKDLKPGDIHVSEIMSTPLITIGADKLVGDAAAMMVKHRVRRLPVVEDQMVIGIVTVRDILTVAAEVNELLADLIEINREEEYAMGVCDRCGNISDDLSRVDNLMLCPACREEEQLL</sequence>
<evidence type="ECO:0000313" key="8">
    <source>
        <dbReference type="Proteomes" id="UP000035301"/>
    </source>
</evidence>
<feature type="binding site" evidence="4">
    <location>
        <position position="158"/>
    </location>
    <ligand>
        <name>Zn(2+)</name>
        <dbReference type="ChEBI" id="CHEBI:29105"/>
    </ligand>
</feature>